<protein>
    <submittedName>
        <fullName evidence="2">NIBAN protein</fullName>
    </submittedName>
</protein>
<dbReference type="WBParaSite" id="maker-uti_cns_0011182-snap-gene-0.3-mRNA-1">
    <property type="protein sequence ID" value="maker-uti_cns_0011182-snap-gene-0.3-mRNA-1"/>
    <property type="gene ID" value="maker-uti_cns_0011182-snap-gene-0.3"/>
</dbReference>
<accession>A0A1I8IA91</accession>
<proteinExistence type="predicted"/>
<evidence type="ECO:0000313" key="2">
    <source>
        <dbReference type="WBParaSite" id="maker-uti_cns_0011182-snap-gene-0.3-mRNA-1"/>
    </source>
</evidence>
<dbReference type="Proteomes" id="UP000095280">
    <property type="component" value="Unplaced"/>
</dbReference>
<sequence length="103" mass="11539">SGIFPSQRQQPLLFSQISRHRAECPPGEIRDSTRLATVFSQFLADFTDSIAQLQCSVGLQLEEILDDFQDKCEQLGSRQGDQSCCGSALDAWFSLLKEMHEEA</sequence>
<reference evidence="2" key="1">
    <citation type="submission" date="2016-11" db="UniProtKB">
        <authorList>
            <consortium name="WormBaseParasite"/>
        </authorList>
    </citation>
    <scope>IDENTIFICATION</scope>
</reference>
<evidence type="ECO:0000313" key="1">
    <source>
        <dbReference type="Proteomes" id="UP000095280"/>
    </source>
</evidence>
<name>A0A1I8IA91_9PLAT</name>
<dbReference type="AlphaFoldDB" id="A0A1I8IA91"/>
<organism evidence="1 2">
    <name type="scientific">Macrostomum lignano</name>
    <dbReference type="NCBI Taxonomy" id="282301"/>
    <lineage>
        <taxon>Eukaryota</taxon>
        <taxon>Metazoa</taxon>
        <taxon>Spiralia</taxon>
        <taxon>Lophotrochozoa</taxon>
        <taxon>Platyhelminthes</taxon>
        <taxon>Rhabditophora</taxon>
        <taxon>Macrostomorpha</taxon>
        <taxon>Macrostomida</taxon>
        <taxon>Macrostomidae</taxon>
        <taxon>Macrostomum</taxon>
    </lineage>
</organism>
<keyword evidence="1" id="KW-1185">Reference proteome</keyword>